<keyword evidence="3 6" id="KW-0812">Transmembrane</keyword>
<evidence type="ECO:0000256" key="1">
    <source>
        <dbReference type="ARBA" id="ARBA00004236"/>
    </source>
</evidence>
<name>C9R9R0_AMMDK</name>
<dbReference type="RefSeq" id="WP_015739916.1">
    <property type="nucleotide sequence ID" value="NC_013385.1"/>
</dbReference>
<evidence type="ECO:0000313" key="9">
    <source>
        <dbReference type="Proteomes" id="UP000002620"/>
    </source>
</evidence>
<sequence>MPVYRKLWFWIVALIILSPLGLLAQGTAWGEWGSDELKEMLNMVPEGLAKLEETWHALLPDYSLPGFDKTFAQQAVGYIAAAVVGVALIVLVTYLLGRLLARSEK</sequence>
<feature type="transmembrane region" description="Helical" evidence="6">
    <location>
        <begin position="75"/>
        <end position="96"/>
    </location>
</feature>
<dbReference type="Proteomes" id="UP000002620">
    <property type="component" value="Chromosome"/>
</dbReference>
<dbReference type="OrthoDB" id="9812055at2"/>
<protein>
    <recommendedName>
        <fullName evidence="7">PDGLE domain-containing protein</fullName>
    </recommendedName>
</protein>
<gene>
    <name evidence="8" type="ordered locus">Adeg_1960</name>
</gene>
<evidence type="ECO:0000256" key="5">
    <source>
        <dbReference type="ARBA" id="ARBA00023136"/>
    </source>
</evidence>
<evidence type="ECO:0000256" key="6">
    <source>
        <dbReference type="SAM" id="Phobius"/>
    </source>
</evidence>
<dbReference type="EMBL" id="CP001785">
    <property type="protein sequence ID" value="ACX53039.1"/>
    <property type="molecule type" value="Genomic_DNA"/>
</dbReference>
<evidence type="ECO:0000256" key="2">
    <source>
        <dbReference type="ARBA" id="ARBA00022475"/>
    </source>
</evidence>
<evidence type="ECO:0000256" key="4">
    <source>
        <dbReference type="ARBA" id="ARBA00022989"/>
    </source>
</evidence>
<evidence type="ECO:0000313" key="8">
    <source>
        <dbReference type="EMBL" id="ACX53039.1"/>
    </source>
</evidence>
<dbReference type="AlphaFoldDB" id="C9R9R0"/>
<keyword evidence="9" id="KW-1185">Reference proteome</keyword>
<reference evidence="8 9" key="1">
    <citation type="submission" date="2009-10" db="EMBL/GenBank/DDBJ databases">
        <title>Complete sequence of chromosome of Ammonifex degensii KC4.</title>
        <authorList>
            <consortium name="US DOE Joint Genome Institute"/>
            <person name="Kerfeld C."/>
            <person name="Goodner B."/>
            <person name="Huber H."/>
            <person name="Stetter K."/>
            <person name="Lucas S."/>
            <person name="Copeland A."/>
            <person name="Lapidus A."/>
            <person name="Glavina del Rio T."/>
            <person name="Dalin E."/>
            <person name="Tice H."/>
            <person name="Bruce D."/>
            <person name="Goodwin L."/>
            <person name="Pitluck S."/>
            <person name="Saunders E."/>
            <person name="Brettin T."/>
            <person name="Detter J.C."/>
            <person name="Han C."/>
            <person name="Larimer F."/>
            <person name="Land M."/>
            <person name="Hauser L."/>
            <person name="Kyrpides N."/>
            <person name="Ovchinnikova G."/>
            <person name="Richardson P."/>
        </authorList>
    </citation>
    <scope>NUCLEOTIDE SEQUENCE [LARGE SCALE GENOMIC DNA]</scope>
    <source>
        <strain evidence="9">DSM 10501 / KC4</strain>
    </source>
</reference>
<dbReference type="KEGG" id="adg:Adeg_1960"/>
<keyword evidence="5 6" id="KW-0472">Membrane</keyword>
<organism evidence="8 9">
    <name type="scientific">Ammonifex degensii (strain DSM 10501 / KC4)</name>
    <dbReference type="NCBI Taxonomy" id="429009"/>
    <lineage>
        <taxon>Bacteria</taxon>
        <taxon>Bacillati</taxon>
        <taxon>Bacillota</taxon>
        <taxon>Clostridia</taxon>
        <taxon>Thermoanaerobacterales</taxon>
        <taxon>Thermoanaerobacteraceae</taxon>
        <taxon>Ammonifex</taxon>
    </lineage>
</organism>
<evidence type="ECO:0000256" key="3">
    <source>
        <dbReference type="ARBA" id="ARBA00022692"/>
    </source>
</evidence>
<dbReference type="InterPro" id="IPR025937">
    <property type="entry name" value="PDGLE_dom"/>
</dbReference>
<proteinExistence type="predicted"/>
<dbReference type="Pfam" id="PF13190">
    <property type="entry name" value="PDGLE"/>
    <property type="match status" value="1"/>
</dbReference>
<comment type="subcellular location">
    <subcellularLocation>
        <location evidence="1">Cell membrane</location>
    </subcellularLocation>
</comment>
<accession>C9R9R0</accession>
<keyword evidence="2" id="KW-1003">Cell membrane</keyword>
<evidence type="ECO:0000259" key="7">
    <source>
        <dbReference type="Pfam" id="PF13190"/>
    </source>
</evidence>
<keyword evidence="4 6" id="KW-1133">Transmembrane helix</keyword>
<feature type="domain" description="PDGLE" evidence="7">
    <location>
        <begin position="7"/>
        <end position="102"/>
    </location>
</feature>
<dbReference type="STRING" id="429009.Adeg_1960"/>
<dbReference type="HOGENOM" id="CLU_174500_0_0_9"/>
<dbReference type="GO" id="GO:0005886">
    <property type="term" value="C:plasma membrane"/>
    <property type="evidence" value="ECO:0007669"/>
    <property type="project" value="UniProtKB-SubCell"/>
</dbReference>
<dbReference type="eggNOG" id="COG0310">
    <property type="taxonomic scope" value="Bacteria"/>
</dbReference>